<reference evidence="1 2" key="1">
    <citation type="submission" date="2020-09" db="EMBL/GenBank/DDBJ databases">
        <title>Characterization and genome sequencing of Ruminiclostridium sp. nov. MA18.</title>
        <authorList>
            <person name="Rettenmaier R."/>
            <person name="Kowollik M.-L."/>
            <person name="Liebl W."/>
            <person name="Zverlov V."/>
        </authorList>
    </citation>
    <scope>NUCLEOTIDE SEQUENCE [LARGE SCALE GENOMIC DNA]</scope>
    <source>
        <strain evidence="1 2">MA18</strain>
    </source>
</reference>
<dbReference type="AlphaFoldDB" id="A0A4U7J8A1"/>
<organism evidence="1 2">
    <name type="scientific">Ruminiclostridium herbifermentans</name>
    <dbReference type="NCBI Taxonomy" id="2488810"/>
    <lineage>
        <taxon>Bacteria</taxon>
        <taxon>Bacillati</taxon>
        <taxon>Bacillota</taxon>
        <taxon>Clostridia</taxon>
        <taxon>Eubacteriales</taxon>
        <taxon>Oscillospiraceae</taxon>
        <taxon>Ruminiclostridium</taxon>
    </lineage>
</organism>
<proteinExistence type="predicted"/>
<name>A0A4U7J8A1_9FIRM</name>
<evidence type="ECO:0000313" key="1">
    <source>
        <dbReference type="EMBL" id="QNU66739.1"/>
    </source>
</evidence>
<dbReference type="EMBL" id="CP061336">
    <property type="protein sequence ID" value="QNU66739.1"/>
    <property type="molecule type" value="Genomic_DNA"/>
</dbReference>
<sequence>MKLSKIRLAIVTTVAIASIFSLQVFATLSGQLDTYSGTGFSNVGKISEDDFSISDTNFYTKTEITASSRWNTSTNALAGMTLTPMKKSGSGYSAVSGKSNSFTVYRDSNEPVTQSFTGLTSGTYRIYFQSYYTENGLNFNGKVYDNNN</sequence>
<dbReference type="Proteomes" id="UP000306409">
    <property type="component" value="Chromosome"/>
</dbReference>
<dbReference type="KEGG" id="rher:EHE19_018170"/>
<accession>A0A4U7J8A1</accession>
<keyword evidence="2" id="KW-1185">Reference proteome</keyword>
<gene>
    <name evidence="1" type="ORF">EHE19_018170</name>
</gene>
<dbReference type="RefSeq" id="WP_137698939.1">
    <property type="nucleotide sequence ID" value="NZ_CP061336.1"/>
</dbReference>
<dbReference type="OrthoDB" id="9862029at2"/>
<evidence type="ECO:0000313" key="2">
    <source>
        <dbReference type="Proteomes" id="UP000306409"/>
    </source>
</evidence>
<protein>
    <submittedName>
        <fullName evidence="1">Uncharacterized protein</fullName>
    </submittedName>
</protein>